<evidence type="ECO:0000313" key="2">
    <source>
        <dbReference type="EMBL" id="QJA92688.1"/>
    </source>
</evidence>
<keyword evidence="1" id="KW-0472">Membrane</keyword>
<accession>A0A6M3LI03</accession>
<dbReference type="AlphaFoldDB" id="A0A6M3LI03"/>
<reference evidence="2" key="1">
    <citation type="submission" date="2020-03" db="EMBL/GenBank/DDBJ databases">
        <title>The deep terrestrial virosphere.</title>
        <authorList>
            <person name="Holmfeldt K."/>
            <person name="Nilsson E."/>
            <person name="Simone D."/>
            <person name="Lopez-Fernandez M."/>
            <person name="Wu X."/>
            <person name="de Brujin I."/>
            <person name="Lundin D."/>
            <person name="Andersson A."/>
            <person name="Bertilsson S."/>
            <person name="Dopson M."/>
        </authorList>
    </citation>
    <scope>NUCLEOTIDE SEQUENCE</scope>
    <source>
        <strain evidence="2">MM415B04511</strain>
    </source>
</reference>
<sequence>MWDIFVAFGMILLIIVLLLGGVVIVEYYQAKKEVAIFNKQFDASYTAWDFFWAGNMIKNYIRGSKMNIDLKGKEEK</sequence>
<organism evidence="2">
    <name type="scientific">viral metagenome</name>
    <dbReference type="NCBI Taxonomy" id="1070528"/>
    <lineage>
        <taxon>unclassified sequences</taxon>
        <taxon>metagenomes</taxon>
        <taxon>organismal metagenomes</taxon>
    </lineage>
</organism>
<dbReference type="EMBL" id="MT143088">
    <property type="protein sequence ID" value="QJA92688.1"/>
    <property type="molecule type" value="Genomic_DNA"/>
</dbReference>
<evidence type="ECO:0000256" key="1">
    <source>
        <dbReference type="SAM" id="Phobius"/>
    </source>
</evidence>
<keyword evidence="1" id="KW-0812">Transmembrane</keyword>
<proteinExistence type="predicted"/>
<protein>
    <submittedName>
        <fullName evidence="2">Uncharacterized protein</fullName>
    </submittedName>
</protein>
<gene>
    <name evidence="2" type="ORF">MM415B04511_0006</name>
</gene>
<feature type="transmembrane region" description="Helical" evidence="1">
    <location>
        <begin position="6"/>
        <end position="28"/>
    </location>
</feature>
<keyword evidence="1" id="KW-1133">Transmembrane helix</keyword>
<name>A0A6M3LI03_9ZZZZ</name>